<sequence>MIGTMNIPTDSPKEYYASRRRFFTEPSQSSTETNESCSINKNNNNDKNNNNKNVGTQKTIPTIKLQRPTTSSIFCRRQKRAPKIGYLSDGRKLSNGQLVYPVSASSLWRQLIVRTFVHKMEDEIPDPVEQIAKLHDSFPKLSRGWFFK</sequence>
<proteinExistence type="predicted"/>
<reference evidence="2" key="1">
    <citation type="submission" date="2022-11" db="UniProtKB">
        <authorList>
            <consortium name="WormBaseParasite"/>
        </authorList>
    </citation>
    <scope>IDENTIFICATION</scope>
</reference>
<dbReference type="Proteomes" id="UP000887579">
    <property type="component" value="Unplaced"/>
</dbReference>
<evidence type="ECO:0000313" key="2">
    <source>
        <dbReference type="WBParaSite" id="ES5_v2.g17513.t1"/>
    </source>
</evidence>
<evidence type="ECO:0000313" key="1">
    <source>
        <dbReference type="Proteomes" id="UP000887579"/>
    </source>
</evidence>
<dbReference type="WBParaSite" id="ES5_v2.g17513.t1">
    <property type="protein sequence ID" value="ES5_v2.g17513.t1"/>
    <property type="gene ID" value="ES5_v2.g17513"/>
</dbReference>
<organism evidence="1 2">
    <name type="scientific">Panagrolaimus sp. ES5</name>
    <dbReference type="NCBI Taxonomy" id="591445"/>
    <lineage>
        <taxon>Eukaryota</taxon>
        <taxon>Metazoa</taxon>
        <taxon>Ecdysozoa</taxon>
        <taxon>Nematoda</taxon>
        <taxon>Chromadorea</taxon>
        <taxon>Rhabditida</taxon>
        <taxon>Tylenchina</taxon>
        <taxon>Panagrolaimomorpha</taxon>
        <taxon>Panagrolaimoidea</taxon>
        <taxon>Panagrolaimidae</taxon>
        <taxon>Panagrolaimus</taxon>
    </lineage>
</organism>
<name>A0AC34FJX0_9BILA</name>
<protein>
    <submittedName>
        <fullName evidence="2">Uncharacterized protein</fullName>
    </submittedName>
</protein>
<accession>A0AC34FJX0</accession>